<keyword evidence="3" id="KW-1185">Reference proteome</keyword>
<comment type="caution">
    <text evidence="2">The sequence shown here is derived from an EMBL/GenBank/DDBJ whole genome shotgun (WGS) entry which is preliminary data.</text>
</comment>
<evidence type="ECO:0000256" key="1">
    <source>
        <dbReference type="SAM" id="MobiDB-lite"/>
    </source>
</evidence>
<accession>A0A2U1QLD2</accession>
<gene>
    <name evidence="2" type="ORF">CTI12_AA008520</name>
</gene>
<evidence type="ECO:0008006" key="4">
    <source>
        <dbReference type="Google" id="ProtNLM"/>
    </source>
</evidence>
<dbReference type="AlphaFoldDB" id="A0A2U1QLD2"/>
<feature type="region of interest" description="Disordered" evidence="1">
    <location>
        <begin position="55"/>
        <end position="88"/>
    </location>
</feature>
<dbReference type="EMBL" id="PKPP01000048">
    <property type="protein sequence ID" value="PWA98803.1"/>
    <property type="molecule type" value="Genomic_DNA"/>
</dbReference>
<protein>
    <recommendedName>
        <fullName evidence="4">Protein FAR1-RELATED SEQUENCE</fullName>
    </recommendedName>
</protein>
<organism evidence="2 3">
    <name type="scientific">Artemisia annua</name>
    <name type="common">Sweet wormwood</name>
    <dbReference type="NCBI Taxonomy" id="35608"/>
    <lineage>
        <taxon>Eukaryota</taxon>
        <taxon>Viridiplantae</taxon>
        <taxon>Streptophyta</taxon>
        <taxon>Embryophyta</taxon>
        <taxon>Tracheophyta</taxon>
        <taxon>Spermatophyta</taxon>
        <taxon>Magnoliopsida</taxon>
        <taxon>eudicotyledons</taxon>
        <taxon>Gunneridae</taxon>
        <taxon>Pentapetalae</taxon>
        <taxon>asterids</taxon>
        <taxon>campanulids</taxon>
        <taxon>Asterales</taxon>
        <taxon>Asteraceae</taxon>
        <taxon>Asteroideae</taxon>
        <taxon>Anthemideae</taxon>
        <taxon>Artemisiinae</taxon>
        <taxon>Artemisia</taxon>
    </lineage>
</organism>
<evidence type="ECO:0000313" key="3">
    <source>
        <dbReference type="Proteomes" id="UP000245207"/>
    </source>
</evidence>
<sequence>MQQGFTLVPDQYILKRWTRDLIPPDLRRQKARYGQANEEIEKLAIEASSLVESCVTGSGGDGASGSGLDAAGGSGCDGAGGSGVDGAS</sequence>
<evidence type="ECO:0000313" key="2">
    <source>
        <dbReference type="EMBL" id="PWA98803.1"/>
    </source>
</evidence>
<proteinExistence type="predicted"/>
<name>A0A2U1QLD2_ARTAN</name>
<dbReference type="Proteomes" id="UP000245207">
    <property type="component" value="Unassembled WGS sequence"/>
</dbReference>
<reference evidence="2 3" key="1">
    <citation type="journal article" date="2018" name="Mol. Plant">
        <title>The genome of Artemisia annua provides insight into the evolution of Asteraceae family and artemisinin biosynthesis.</title>
        <authorList>
            <person name="Shen Q."/>
            <person name="Zhang L."/>
            <person name="Liao Z."/>
            <person name="Wang S."/>
            <person name="Yan T."/>
            <person name="Shi P."/>
            <person name="Liu M."/>
            <person name="Fu X."/>
            <person name="Pan Q."/>
            <person name="Wang Y."/>
            <person name="Lv Z."/>
            <person name="Lu X."/>
            <person name="Zhang F."/>
            <person name="Jiang W."/>
            <person name="Ma Y."/>
            <person name="Chen M."/>
            <person name="Hao X."/>
            <person name="Li L."/>
            <person name="Tang Y."/>
            <person name="Lv G."/>
            <person name="Zhou Y."/>
            <person name="Sun X."/>
            <person name="Brodelius P.E."/>
            <person name="Rose J.K.C."/>
            <person name="Tang K."/>
        </authorList>
    </citation>
    <scope>NUCLEOTIDE SEQUENCE [LARGE SCALE GENOMIC DNA]</scope>
    <source>
        <strain evidence="3">cv. Huhao1</strain>
        <tissue evidence="2">Leaf</tissue>
    </source>
</reference>
<feature type="compositionally biased region" description="Gly residues" evidence="1">
    <location>
        <begin position="57"/>
        <end position="88"/>
    </location>
</feature>